<dbReference type="Proteomes" id="UP001519887">
    <property type="component" value="Unassembled WGS sequence"/>
</dbReference>
<sequence>MKYRRSLFGYRPEDVQRQLELYRLEQEITQDLHEKERIDYEILFAAKQVEVERLRAGLADAL</sequence>
<accession>A0ABS7C6F0</accession>
<name>A0ABS7C6F0_9BACL</name>
<keyword evidence="2" id="KW-1185">Reference proteome</keyword>
<organism evidence="1 2">
    <name type="scientific">Paenibacillus sepulcri</name>
    <dbReference type="NCBI Taxonomy" id="359917"/>
    <lineage>
        <taxon>Bacteria</taxon>
        <taxon>Bacillati</taxon>
        <taxon>Bacillota</taxon>
        <taxon>Bacilli</taxon>
        <taxon>Bacillales</taxon>
        <taxon>Paenibacillaceae</taxon>
        <taxon>Paenibacillus</taxon>
    </lineage>
</organism>
<reference evidence="1 2" key="1">
    <citation type="submission" date="2021-07" db="EMBL/GenBank/DDBJ databases">
        <title>Paenibacillus radiodurans sp. nov., isolated from the southeastern edge of Tengger Desert.</title>
        <authorList>
            <person name="Zhang G."/>
        </authorList>
    </citation>
    <scope>NUCLEOTIDE SEQUENCE [LARGE SCALE GENOMIC DNA]</scope>
    <source>
        <strain evidence="1 2">CCM 7311</strain>
    </source>
</reference>
<protein>
    <submittedName>
        <fullName evidence="1">Uncharacterized protein</fullName>
    </submittedName>
</protein>
<dbReference type="EMBL" id="JAHZIK010000584">
    <property type="protein sequence ID" value="MBW7456462.1"/>
    <property type="molecule type" value="Genomic_DNA"/>
</dbReference>
<evidence type="ECO:0000313" key="2">
    <source>
        <dbReference type="Proteomes" id="UP001519887"/>
    </source>
</evidence>
<gene>
    <name evidence="1" type="ORF">K0U00_20715</name>
</gene>
<feature type="non-terminal residue" evidence="1">
    <location>
        <position position="62"/>
    </location>
</feature>
<proteinExistence type="predicted"/>
<comment type="caution">
    <text evidence="1">The sequence shown here is derived from an EMBL/GenBank/DDBJ whole genome shotgun (WGS) entry which is preliminary data.</text>
</comment>
<evidence type="ECO:0000313" key="1">
    <source>
        <dbReference type="EMBL" id="MBW7456462.1"/>
    </source>
</evidence>